<evidence type="ECO:0000313" key="1">
    <source>
        <dbReference type="EMBL" id="MDZ5610482.1"/>
    </source>
</evidence>
<gene>
    <name evidence="1" type="ORF">U2I54_26575</name>
</gene>
<proteinExistence type="predicted"/>
<comment type="caution">
    <text evidence="1">The sequence shown here is derived from an EMBL/GenBank/DDBJ whole genome shotgun (WGS) entry which is preliminary data.</text>
</comment>
<evidence type="ECO:0000313" key="2">
    <source>
        <dbReference type="Proteomes" id="UP001291930"/>
    </source>
</evidence>
<dbReference type="InterPro" id="IPR025855">
    <property type="entry name" value="Replic_Relax"/>
</dbReference>
<dbReference type="Proteomes" id="UP001291930">
    <property type="component" value="Unassembled WGS sequence"/>
</dbReference>
<organism evidence="1 2">
    <name type="scientific">Bacillus bingmayongensis</name>
    <dbReference type="NCBI Taxonomy" id="1150157"/>
    <lineage>
        <taxon>Bacteria</taxon>
        <taxon>Bacillati</taxon>
        <taxon>Bacillota</taxon>
        <taxon>Bacilli</taxon>
        <taxon>Bacillales</taxon>
        <taxon>Bacillaceae</taxon>
        <taxon>Bacillus</taxon>
    </lineage>
</organism>
<accession>A0ABU5K5F7</accession>
<dbReference type="EMBL" id="JAXOVW010000162">
    <property type="protein sequence ID" value="MDZ5610482.1"/>
    <property type="molecule type" value="Genomic_DNA"/>
</dbReference>
<reference evidence="2" key="1">
    <citation type="submission" date="2023-11" db="EMBL/GenBank/DDBJ databases">
        <title>Genome Sequence of Bacillus pseudomycoides stain BUPM19.</title>
        <authorList>
            <person name="Farhat A."/>
        </authorList>
    </citation>
    <scope>NUCLEOTIDE SEQUENCE [LARGE SCALE GENOMIC DNA]</scope>
    <source>
        <strain evidence="2">BUPM19</strain>
    </source>
</reference>
<keyword evidence="2" id="KW-1185">Reference proteome</keyword>
<dbReference type="RefSeq" id="WP_374219691.1">
    <property type="nucleotide sequence ID" value="NZ_JAXOVW010000162.1"/>
</dbReference>
<name>A0ABU5K5F7_9BACI</name>
<sequence length="203" mass="24233">MRNRDKEILSDLQRFRCMSRDDIIDLHFSGLKNAVTCCNTVMKRLRRDGHVDANVSQHPYIYFPQPSAIRKTSQKIPHFLGIVDLYKQLVQYEQSPIFNVEPKYGKEFMEPDAFTIWRKSPFFIEVQKSVYSKSVMQEKINRYEYYYASLEWQKESWQPKNSKFFPSVLLITDKYYEVHSSNIRIFQANSIDEFINKIKVSSK</sequence>
<protein>
    <submittedName>
        <fullName evidence="1">Replication-relaxation family protein</fullName>
    </submittedName>
</protein>
<dbReference type="Pfam" id="PF13814">
    <property type="entry name" value="Replic_Relax"/>
    <property type="match status" value="1"/>
</dbReference>